<dbReference type="GO" id="GO:0005886">
    <property type="term" value="C:plasma membrane"/>
    <property type="evidence" value="ECO:0007669"/>
    <property type="project" value="UniProtKB-SubCell"/>
</dbReference>
<evidence type="ECO:0000256" key="2">
    <source>
        <dbReference type="ARBA" id="ARBA00022448"/>
    </source>
</evidence>
<dbReference type="NCBIfam" id="TIGR01948">
    <property type="entry name" value="rnfE"/>
    <property type="match status" value="1"/>
</dbReference>
<dbReference type="Proteomes" id="UP000516046">
    <property type="component" value="Chromosome"/>
</dbReference>
<dbReference type="Pfam" id="PF02508">
    <property type="entry name" value="Rnf-Nqr"/>
    <property type="match status" value="1"/>
</dbReference>
<protein>
    <recommendedName>
        <fullName evidence="8">Ion-translocating oxidoreductase complex subunit E</fullName>
        <ecNumber evidence="8">7.-.-.-</ecNumber>
    </recommendedName>
    <alternativeName>
        <fullName evidence="8">Rnf electron transport complex subunit E</fullName>
    </alternativeName>
</protein>
<feature type="transmembrane region" description="Helical" evidence="8">
    <location>
        <begin position="169"/>
        <end position="193"/>
    </location>
</feature>
<dbReference type="PANTHER" id="PTHR30586:SF0">
    <property type="entry name" value="ION-TRANSLOCATING OXIDOREDUCTASE COMPLEX SUBUNIT E"/>
    <property type="match status" value="1"/>
</dbReference>
<keyword evidence="7 8" id="KW-0472">Membrane</keyword>
<keyword evidence="3 8" id="KW-0812">Transmembrane</keyword>
<evidence type="ECO:0000256" key="6">
    <source>
        <dbReference type="ARBA" id="ARBA00022989"/>
    </source>
</evidence>
<feature type="transmembrane region" description="Helical" evidence="8">
    <location>
        <begin position="21"/>
        <end position="39"/>
    </location>
</feature>
<feature type="transmembrane region" description="Helical" evidence="8">
    <location>
        <begin position="45"/>
        <end position="63"/>
    </location>
</feature>
<comment type="subunit">
    <text evidence="8">The complex is composed of six subunits: RnfA, RnfB, RnfC, RnfD, RnfE and RnfG.</text>
</comment>
<keyword evidence="10" id="KW-1185">Reference proteome</keyword>
<dbReference type="KEGG" id="caml:H6X83_03480"/>
<comment type="similarity">
    <text evidence="8">Belongs to the NqrDE/RnfAE family.</text>
</comment>
<dbReference type="EMBL" id="CP060696">
    <property type="protein sequence ID" value="QNO18706.1"/>
    <property type="molecule type" value="Genomic_DNA"/>
</dbReference>
<keyword evidence="5 8" id="KW-0249">Electron transport</keyword>
<comment type="subcellular location">
    <subcellularLocation>
        <location evidence="8">Cell membrane</location>
        <topology evidence="8">Multi-pass membrane protein</topology>
    </subcellularLocation>
    <subcellularLocation>
        <location evidence="1">Endomembrane system</location>
        <topology evidence="1">Multi-pass membrane protein</topology>
    </subcellularLocation>
</comment>
<feature type="transmembrane region" description="Helical" evidence="8">
    <location>
        <begin position="131"/>
        <end position="149"/>
    </location>
</feature>
<dbReference type="GO" id="GO:0012505">
    <property type="term" value="C:endomembrane system"/>
    <property type="evidence" value="ECO:0007669"/>
    <property type="project" value="UniProtKB-SubCell"/>
</dbReference>
<evidence type="ECO:0000256" key="3">
    <source>
        <dbReference type="ARBA" id="ARBA00022692"/>
    </source>
</evidence>
<gene>
    <name evidence="8" type="primary">rnfE</name>
    <name evidence="9" type="ORF">H6X83_03480</name>
</gene>
<feature type="transmembrane region" description="Helical" evidence="8">
    <location>
        <begin position="75"/>
        <end position="94"/>
    </location>
</feature>
<comment type="function">
    <text evidence="8">Part of a membrane-bound complex that couples electron transfer with translocation of ions across the membrane.</text>
</comment>
<evidence type="ECO:0000313" key="10">
    <source>
        <dbReference type="Proteomes" id="UP000516046"/>
    </source>
</evidence>
<dbReference type="AlphaFoldDB" id="A0A7G9WJ44"/>
<proteinExistence type="inferred from homology"/>
<dbReference type="EC" id="7.-.-.-" evidence="8"/>
<dbReference type="RefSeq" id="WP_212507774.1">
    <property type="nucleotide sequence ID" value="NZ_CP060696.1"/>
</dbReference>
<organism evidence="9 10">
    <name type="scientific">Caproicibacterium amylolyticum</name>
    <dbReference type="NCBI Taxonomy" id="2766537"/>
    <lineage>
        <taxon>Bacteria</taxon>
        <taxon>Bacillati</taxon>
        <taxon>Bacillota</taxon>
        <taxon>Clostridia</taxon>
        <taxon>Eubacteriales</taxon>
        <taxon>Oscillospiraceae</taxon>
        <taxon>Caproicibacterium</taxon>
    </lineage>
</organism>
<evidence type="ECO:0000256" key="8">
    <source>
        <dbReference type="HAMAP-Rule" id="MF_00478"/>
    </source>
</evidence>
<evidence type="ECO:0000256" key="1">
    <source>
        <dbReference type="ARBA" id="ARBA00004127"/>
    </source>
</evidence>
<dbReference type="HAMAP" id="MF_00478">
    <property type="entry name" value="RsxE_RnfE"/>
    <property type="match status" value="1"/>
</dbReference>
<evidence type="ECO:0000256" key="4">
    <source>
        <dbReference type="ARBA" id="ARBA00022967"/>
    </source>
</evidence>
<feature type="transmembrane region" description="Helical" evidence="8">
    <location>
        <begin position="100"/>
        <end position="119"/>
    </location>
</feature>
<keyword evidence="4 8" id="KW-1278">Translocase</keyword>
<evidence type="ECO:0000313" key="9">
    <source>
        <dbReference type="EMBL" id="QNO18706.1"/>
    </source>
</evidence>
<name>A0A7G9WJ44_9FIRM</name>
<keyword evidence="8" id="KW-1003">Cell membrane</keyword>
<dbReference type="GO" id="GO:0022900">
    <property type="term" value="P:electron transport chain"/>
    <property type="evidence" value="ECO:0007669"/>
    <property type="project" value="UniProtKB-UniRule"/>
</dbReference>
<evidence type="ECO:0000256" key="5">
    <source>
        <dbReference type="ARBA" id="ARBA00022982"/>
    </source>
</evidence>
<evidence type="ECO:0000256" key="7">
    <source>
        <dbReference type="ARBA" id="ARBA00023136"/>
    </source>
</evidence>
<dbReference type="InterPro" id="IPR010968">
    <property type="entry name" value="RnfE"/>
</dbReference>
<reference evidence="9 10" key="1">
    <citation type="submission" date="2020-08" db="EMBL/GenBank/DDBJ databases">
        <authorList>
            <person name="Ren C."/>
            <person name="Gu Y."/>
            <person name="Xu Y."/>
        </authorList>
    </citation>
    <scope>NUCLEOTIDE SEQUENCE [LARGE SCALE GENOMIC DNA]</scope>
    <source>
        <strain evidence="9 10">LBM18003</strain>
    </source>
</reference>
<dbReference type="NCBIfam" id="NF009070">
    <property type="entry name" value="PRK12405.1"/>
    <property type="match status" value="1"/>
</dbReference>
<keyword evidence="2 8" id="KW-0813">Transport</keyword>
<sequence>MAEKKVSLWHEFTKGLIKENPVLRLVLGCCATLALSTAASNAIGMGVATTFVLVCSNAVISALRKVIPDKVRIPCYIVIIAGFVSVVQMLIEAFSPDLKATLGIYLPLIVVNCIILGRAEGFANKNKVLPSIMDGLGMGCGFTITLLLMGTIREILGSGTFFGMQVMPAMYPGIIIFLLPPGGFFVFGMLMAITNHITERRGGTPVRDMSCDACPMAACCGHVETKHSAQTAAQVPAKSVVENKFIKEPAADTKEGEQ</sequence>
<accession>A0A7G9WJ44</accession>
<keyword evidence="6 8" id="KW-1133">Transmembrane helix</keyword>
<dbReference type="InterPro" id="IPR003667">
    <property type="entry name" value="NqrDE/RnfAE"/>
</dbReference>
<dbReference type="PANTHER" id="PTHR30586">
    <property type="entry name" value="ELECTRON TRANSPORT COMPLEX PROTEIN RNFE"/>
    <property type="match status" value="1"/>
</dbReference>